<name>A0A9P8SBQ6_9HYPO</name>
<evidence type="ECO:0000313" key="11">
    <source>
        <dbReference type="Proteomes" id="UP000764110"/>
    </source>
</evidence>
<dbReference type="PANTHER" id="PTHR10981">
    <property type="entry name" value="BATTENIN"/>
    <property type="match status" value="1"/>
</dbReference>
<dbReference type="Pfam" id="PF02487">
    <property type="entry name" value="CLN3"/>
    <property type="match status" value="1"/>
</dbReference>
<keyword evidence="3" id="KW-0813">Transport</keyword>
<dbReference type="GO" id="GO:0051453">
    <property type="term" value="P:regulation of intracellular pH"/>
    <property type="evidence" value="ECO:0007669"/>
    <property type="project" value="TreeGrafter"/>
</dbReference>
<dbReference type="PRINTS" id="PR01315">
    <property type="entry name" value="BATTENIN"/>
</dbReference>
<evidence type="ECO:0000256" key="3">
    <source>
        <dbReference type="ARBA" id="ARBA00022448"/>
    </source>
</evidence>
<feature type="transmembrane region" description="Helical" evidence="8">
    <location>
        <begin position="367"/>
        <end position="385"/>
    </location>
</feature>
<organism evidence="10 11">
    <name type="scientific">Metarhizium humberi</name>
    <dbReference type="NCBI Taxonomy" id="2596975"/>
    <lineage>
        <taxon>Eukaryota</taxon>
        <taxon>Fungi</taxon>
        <taxon>Dikarya</taxon>
        <taxon>Ascomycota</taxon>
        <taxon>Pezizomycotina</taxon>
        <taxon>Sordariomycetes</taxon>
        <taxon>Hypocreomycetidae</taxon>
        <taxon>Hypocreales</taxon>
        <taxon>Clavicipitaceae</taxon>
        <taxon>Metarhizium</taxon>
    </lineage>
</organism>
<evidence type="ECO:0000256" key="6">
    <source>
        <dbReference type="ARBA" id="ARBA00022989"/>
    </source>
</evidence>
<dbReference type="Proteomes" id="UP000764110">
    <property type="component" value="Unassembled WGS sequence"/>
</dbReference>
<proteinExistence type="inferred from homology"/>
<dbReference type="SUPFAM" id="SSF56281">
    <property type="entry name" value="Metallo-hydrolase/oxidoreductase"/>
    <property type="match status" value="1"/>
</dbReference>
<dbReference type="GO" id="GO:0016020">
    <property type="term" value="C:membrane"/>
    <property type="evidence" value="ECO:0007669"/>
    <property type="project" value="InterPro"/>
</dbReference>
<dbReference type="SUPFAM" id="SSF103473">
    <property type="entry name" value="MFS general substrate transporter"/>
    <property type="match status" value="1"/>
</dbReference>
<feature type="transmembrane region" description="Helical" evidence="8">
    <location>
        <begin position="239"/>
        <end position="259"/>
    </location>
</feature>
<dbReference type="Pfam" id="PF00753">
    <property type="entry name" value="Lactamase_B"/>
    <property type="match status" value="1"/>
</dbReference>
<dbReference type="EMBL" id="JACEFI010000002">
    <property type="protein sequence ID" value="KAH0600783.1"/>
    <property type="molecule type" value="Genomic_DNA"/>
</dbReference>
<dbReference type="InterPro" id="IPR003492">
    <property type="entry name" value="Battenin_disease_Cln3"/>
</dbReference>
<comment type="similarity">
    <text evidence="2">Belongs to the battenin family.</text>
</comment>
<keyword evidence="4 8" id="KW-0812">Transmembrane</keyword>
<keyword evidence="7 8" id="KW-0472">Membrane</keyword>
<feature type="transmembrane region" description="Helical" evidence="8">
    <location>
        <begin position="329"/>
        <end position="347"/>
    </location>
</feature>
<evidence type="ECO:0000256" key="4">
    <source>
        <dbReference type="ARBA" id="ARBA00022692"/>
    </source>
</evidence>
<evidence type="ECO:0000313" key="10">
    <source>
        <dbReference type="EMBL" id="KAH0600783.1"/>
    </source>
</evidence>
<feature type="domain" description="Metallo-beta-lactamase" evidence="9">
    <location>
        <begin position="548"/>
        <end position="646"/>
    </location>
</feature>
<feature type="transmembrane region" description="Helical" evidence="8">
    <location>
        <begin position="206"/>
        <end position="227"/>
    </location>
</feature>
<evidence type="ECO:0000256" key="5">
    <source>
        <dbReference type="ARBA" id="ARBA00022970"/>
    </source>
</evidence>
<evidence type="ECO:0000259" key="9">
    <source>
        <dbReference type="Pfam" id="PF00753"/>
    </source>
</evidence>
<evidence type="ECO:0000256" key="8">
    <source>
        <dbReference type="SAM" id="Phobius"/>
    </source>
</evidence>
<sequence length="813" mass="89997">MDEIIHTEADLNTYQFKGDEPQHAIVFVGAAPHARTPRLIMGNVSLQNVVPTPTPGYQGSYRLLAIRCAAPGFSMPLSATNPVTAATNMTCDATGLINNVLYVIILSAAQDLVGSSIPKGVVLLADVMPSFFTKLIAPYFIHHVPYRVRVLVFITLSAVGMLMVALTPPSKSVLVKMAGVVLASLSSGGGELSFLGLSHYYGHISLVGWGSGTGAAGLVGAGLYVVLTEWWRFSVRDSLLFSACLPAVMFVSFFFILPLDPLRKSSQQKDYETVPDQDLTEEDVEDMPQGAASSALLAPGPSNVHAAYSLHSPEGSSSFRNNLRRAKSLFIPYMAPLLLVYIAEYIINQGVSPTLLFPVESSPFEEYRGFYPFYGFLYQLGVFISRSSTPFIRIHTLYVPSVLQVGNMVLLILQSLFFFIPSVYIVFIIIFWEGLLGGAVYVNCFAEIMENIPEEEREFSLSATTYIFDISSPCFSKTPFSLHSKAMGKISFATPLPQPTRSEVLEWKFPRPHNHLVLTGRSRAAWHTSFVIPQLNLLLDAGLCVNKQRPKHIFLTHGHADHTLLAFAFVKREDPPDVYCPAEMKHIFDNHILSTTMMNLGGLVEMGDAEKQGYKVDDANGETDADGRTPQERAFLNTHVTHGVKHGDTVPLRRLKGITATAFNCDHTVPCVGYVFSSTTNRLKQEYKSLAGPQLRDLRRSGVEITEPHSVPMFAFLGDTTIATLASEPPWLRDGIPVVITECSFLYEDHAAQADKTKHTKWSDLEPVIRSWPGTTFILIHFSMRYSDRQVCQFFMDLEDAPTNMVIWADPED</sequence>
<dbReference type="InterPro" id="IPR036259">
    <property type="entry name" value="MFS_trans_sf"/>
</dbReference>
<keyword evidence="11" id="KW-1185">Reference proteome</keyword>
<dbReference type="InterPro" id="IPR036866">
    <property type="entry name" value="RibonucZ/Hydroxyglut_hydro"/>
</dbReference>
<evidence type="ECO:0000256" key="2">
    <source>
        <dbReference type="ARBA" id="ARBA00007467"/>
    </source>
</evidence>
<dbReference type="CDD" id="cd06174">
    <property type="entry name" value="MFS"/>
    <property type="match status" value="1"/>
</dbReference>
<feature type="transmembrane region" description="Helical" evidence="8">
    <location>
        <begin position="148"/>
        <end position="167"/>
    </location>
</feature>
<protein>
    <recommendedName>
        <fullName evidence="9">Metallo-beta-lactamase domain-containing protein</fullName>
    </recommendedName>
</protein>
<dbReference type="InterPro" id="IPR001279">
    <property type="entry name" value="Metallo-B-lactamas"/>
</dbReference>
<dbReference type="AlphaFoldDB" id="A0A9P8SBQ6"/>
<dbReference type="GO" id="GO:0006865">
    <property type="term" value="P:amino acid transport"/>
    <property type="evidence" value="ECO:0007669"/>
    <property type="project" value="UniProtKB-KW"/>
</dbReference>
<keyword evidence="5" id="KW-0029">Amino-acid transport</keyword>
<accession>A0A9P8SBQ6</accession>
<keyword evidence="6 8" id="KW-1133">Transmembrane helix</keyword>
<feature type="transmembrane region" description="Helical" evidence="8">
    <location>
        <begin position="173"/>
        <end position="194"/>
    </location>
</feature>
<gene>
    <name evidence="10" type="ORF">MHUMG1_01782</name>
</gene>
<comment type="caution">
    <text evidence="10">The sequence shown here is derived from an EMBL/GenBank/DDBJ whole genome shotgun (WGS) entry which is preliminary data.</text>
</comment>
<dbReference type="PANTHER" id="PTHR10981:SF0">
    <property type="entry name" value="BATTENIN"/>
    <property type="match status" value="1"/>
</dbReference>
<reference evidence="10 11" key="1">
    <citation type="submission" date="2020-07" db="EMBL/GenBank/DDBJ databases">
        <title>Metarhizium humberi genome.</title>
        <authorList>
            <person name="Lysoe E."/>
        </authorList>
    </citation>
    <scope>NUCLEOTIDE SEQUENCE [LARGE SCALE GENOMIC DNA]</scope>
    <source>
        <strain evidence="10 11">ESALQ1638</strain>
    </source>
</reference>
<dbReference type="GO" id="GO:0012505">
    <property type="term" value="C:endomembrane system"/>
    <property type="evidence" value="ECO:0007669"/>
    <property type="project" value="UniProtKB-SubCell"/>
</dbReference>
<comment type="subcellular location">
    <subcellularLocation>
        <location evidence="1">Endomembrane system</location>
        <topology evidence="1">Multi-pass membrane protein</topology>
    </subcellularLocation>
</comment>
<evidence type="ECO:0000256" key="7">
    <source>
        <dbReference type="ARBA" id="ARBA00023136"/>
    </source>
</evidence>
<evidence type="ECO:0000256" key="1">
    <source>
        <dbReference type="ARBA" id="ARBA00004127"/>
    </source>
</evidence>
<dbReference type="Gene3D" id="3.60.15.10">
    <property type="entry name" value="Ribonuclease Z/Hydroxyacylglutathione hydrolase-like"/>
    <property type="match status" value="1"/>
</dbReference>
<dbReference type="GO" id="GO:0005773">
    <property type="term" value="C:vacuole"/>
    <property type="evidence" value="ECO:0007669"/>
    <property type="project" value="TreeGrafter"/>
</dbReference>